<dbReference type="AlphaFoldDB" id="B5VDU7"/>
<organism evidence="1 2">
    <name type="scientific">Saccharomyces cerevisiae (strain AWRI1631)</name>
    <name type="common">Baker's yeast</name>
    <dbReference type="NCBI Taxonomy" id="545124"/>
    <lineage>
        <taxon>Eukaryota</taxon>
        <taxon>Fungi</taxon>
        <taxon>Dikarya</taxon>
        <taxon>Ascomycota</taxon>
        <taxon>Saccharomycotina</taxon>
        <taxon>Saccharomycetes</taxon>
        <taxon>Saccharomycetales</taxon>
        <taxon>Saccharomycetaceae</taxon>
        <taxon>Saccharomyces</taxon>
    </lineage>
</organism>
<reference evidence="1 2" key="1">
    <citation type="journal article" date="2008" name="FEMS Yeast Res.">
        <title>Comparative genome analysis of a Saccharomyces cerevisiae wine strain.</title>
        <authorList>
            <person name="Borneman A.R."/>
            <person name="Forgan A.H."/>
            <person name="Pretorius I.S."/>
            <person name="Chambers P.J."/>
        </authorList>
    </citation>
    <scope>NUCLEOTIDE SEQUENCE [LARGE SCALE GENOMIC DNA]</scope>
    <source>
        <strain evidence="1 2">AWRI1631</strain>
    </source>
</reference>
<dbReference type="Proteomes" id="UP000008988">
    <property type="component" value="Unassembled WGS sequence"/>
</dbReference>
<dbReference type="EMBL" id="ABSV01000074">
    <property type="protein sequence ID" value="EDZ73898.1"/>
    <property type="molecule type" value="Genomic_DNA"/>
</dbReference>
<gene>
    <name evidence="1" type="ORF">AWRI1631_20660</name>
</gene>
<evidence type="ECO:0000313" key="2">
    <source>
        <dbReference type="Proteomes" id="UP000008988"/>
    </source>
</evidence>
<evidence type="ECO:0000313" key="1">
    <source>
        <dbReference type="EMBL" id="EDZ73898.1"/>
    </source>
</evidence>
<accession>B5VDU7</accession>
<sequence length="103" mass="11728">MPGVNSNFKELFPFSFVSASEPTLYVCLESLSEKGPCNFLFFKVGVFGILRPNKGLEFKLFLITGFFVDVFTLEDDEIWLARFSICNCKNCLNSSMFLEVRSV</sequence>
<name>B5VDU7_YEAS6</name>
<protein>
    <submittedName>
        <fullName evidence="1">Uncharacterized protein</fullName>
    </submittedName>
</protein>
<proteinExistence type="predicted"/>
<comment type="caution">
    <text evidence="1">The sequence shown here is derived from an EMBL/GenBank/DDBJ whole genome shotgun (WGS) entry which is preliminary data.</text>
</comment>
<dbReference type="OrthoDB" id="10269070at2759"/>